<dbReference type="EMBL" id="REGW02000003">
    <property type="protein sequence ID" value="KAE8298558.1"/>
    <property type="molecule type" value="Genomic_DNA"/>
</dbReference>
<sequence length="178" mass="19348">MFLPFPWILGTSESMPFDSNPIDSFFQGLVGACGISVVCNLMRVYYFLQTFSDSESENESKQRSSSQSNVLRGNWKTSLQFWSLVVLLSLVGSEGFLSDSAGVFSQSCFCLGIIRTGRQLQKPRLAPHPEPVLPGLRPHLYSGIPPSGGSTQLLQLVSSSCSQLGTGKHQPQSVEPCG</sequence>
<keyword evidence="1" id="KW-0812">Transmembrane</keyword>
<evidence type="ECO:0000256" key="1">
    <source>
        <dbReference type="SAM" id="Phobius"/>
    </source>
</evidence>
<evidence type="ECO:0000313" key="2">
    <source>
        <dbReference type="EMBL" id="KAE8298558.1"/>
    </source>
</evidence>
<keyword evidence="1" id="KW-0472">Membrane</keyword>
<dbReference type="PANTHER" id="PTHR35257:SF1">
    <property type="entry name" value="TRANSMEMBRANE PROTEIN 82"/>
    <property type="match status" value="1"/>
</dbReference>
<accession>A0A6G0J488</accession>
<dbReference type="Proteomes" id="UP000424527">
    <property type="component" value="Unassembled WGS sequence"/>
</dbReference>
<evidence type="ECO:0000313" key="3">
    <source>
        <dbReference type="Proteomes" id="UP000424527"/>
    </source>
</evidence>
<dbReference type="Pfam" id="PF15816">
    <property type="entry name" value="TMEM82"/>
    <property type="match status" value="1"/>
</dbReference>
<keyword evidence="3" id="KW-1185">Reference proteome</keyword>
<organism evidence="2 3">
    <name type="scientific">Larimichthys crocea</name>
    <name type="common">Large yellow croaker</name>
    <name type="synonym">Pseudosciaena crocea</name>
    <dbReference type="NCBI Taxonomy" id="215358"/>
    <lineage>
        <taxon>Eukaryota</taxon>
        <taxon>Metazoa</taxon>
        <taxon>Chordata</taxon>
        <taxon>Craniata</taxon>
        <taxon>Vertebrata</taxon>
        <taxon>Euteleostomi</taxon>
        <taxon>Actinopterygii</taxon>
        <taxon>Neopterygii</taxon>
        <taxon>Teleostei</taxon>
        <taxon>Neoteleostei</taxon>
        <taxon>Acanthomorphata</taxon>
        <taxon>Eupercaria</taxon>
        <taxon>Sciaenidae</taxon>
        <taxon>Larimichthys</taxon>
    </lineage>
</organism>
<proteinExistence type="predicted"/>
<name>A0A6G0J488_LARCR</name>
<dbReference type="InterPro" id="IPR031648">
    <property type="entry name" value="TMEM82"/>
</dbReference>
<gene>
    <name evidence="2" type="ORF">D5F01_LYC03060</name>
</gene>
<dbReference type="AlphaFoldDB" id="A0A6G0J488"/>
<dbReference type="PANTHER" id="PTHR35257">
    <property type="entry name" value="TRANSMEMBRANE PROTEIN 82"/>
    <property type="match status" value="1"/>
</dbReference>
<feature type="transmembrane region" description="Helical" evidence="1">
    <location>
        <begin position="25"/>
        <end position="48"/>
    </location>
</feature>
<protein>
    <submittedName>
        <fullName evidence="2">Uncharacterized protein</fullName>
    </submittedName>
</protein>
<keyword evidence="1" id="KW-1133">Transmembrane helix</keyword>
<comment type="caution">
    <text evidence="2">The sequence shown here is derived from an EMBL/GenBank/DDBJ whole genome shotgun (WGS) entry which is preliminary data.</text>
</comment>
<reference evidence="2 3" key="1">
    <citation type="submission" date="2019-07" db="EMBL/GenBank/DDBJ databases">
        <title>Chromosome genome assembly for large yellow croaker.</title>
        <authorList>
            <person name="Xiao S."/>
        </authorList>
    </citation>
    <scope>NUCLEOTIDE SEQUENCE [LARGE SCALE GENOMIC DNA]</scope>
    <source>
        <strain evidence="2">JMULYC20181020</strain>
        <tissue evidence="2">Muscle</tissue>
    </source>
</reference>